<dbReference type="InterPro" id="IPR036694">
    <property type="entry name" value="Dodecin-like_sf"/>
</dbReference>
<dbReference type="InterPro" id="IPR009923">
    <property type="entry name" value="Dodecin"/>
</dbReference>
<dbReference type="RefSeq" id="WP_149612066.1">
    <property type="nucleotide sequence ID" value="NZ_VTUX01000007.1"/>
</dbReference>
<accession>A0A5B0WT24</accession>
<dbReference type="SUPFAM" id="SSF89807">
    <property type="entry name" value="Dodecin-like"/>
    <property type="match status" value="1"/>
</dbReference>
<dbReference type="PANTHER" id="PTHR39324">
    <property type="entry name" value="CALCIUM DODECIN"/>
    <property type="match status" value="1"/>
</dbReference>
<gene>
    <name evidence="1" type="ORF">F0M18_13925</name>
</gene>
<dbReference type="InterPro" id="IPR025543">
    <property type="entry name" value="Dodecin-like"/>
</dbReference>
<dbReference type="Gene3D" id="3.30.1660.10">
    <property type="entry name" value="Flavin-binding protein dodecin"/>
    <property type="match status" value="1"/>
</dbReference>
<evidence type="ECO:0000313" key="2">
    <source>
        <dbReference type="Proteomes" id="UP000323708"/>
    </source>
</evidence>
<organism evidence="1 2">
    <name type="scientific">Pseudohalioglobus sediminis</name>
    <dbReference type="NCBI Taxonomy" id="2606449"/>
    <lineage>
        <taxon>Bacteria</taxon>
        <taxon>Pseudomonadati</taxon>
        <taxon>Pseudomonadota</taxon>
        <taxon>Gammaproteobacteria</taxon>
        <taxon>Cellvibrionales</taxon>
        <taxon>Halieaceae</taxon>
        <taxon>Pseudohalioglobus</taxon>
    </lineage>
</organism>
<dbReference type="AlphaFoldDB" id="A0A5B0WT24"/>
<protein>
    <submittedName>
        <fullName evidence="1">Dodecin domain-containing protein</fullName>
    </submittedName>
</protein>
<dbReference type="NCBIfam" id="NF043052">
    <property type="entry name" value="DodecBact"/>
    <property type="match status" value="1"/>
</dbReference>
<dbReference type="InterPro" id="IPR050049">
    <property type="entry name" value="Dodecin_bact"/>
</dbReference>
<dbReference type="PANTHER" id="PTHR39324:SF1">
    <property type="entry name" value="CALCIUM DODECIN"/>
    <property type="match status" value="1"/>
</dbReference>
<keyword evidence="2" id="KW-1185">Reference proteome</keyword>
<comment type="caution">
    <text evidence="1">The sequence shown here is derived from an EMBL/GenBank/DDBJ whole genome shotgun (WGS) entry which is preliminary data.</text>
</comment>
<evidence type="ECO:0000313" key="1">
    <source>
        <dbReference type="EMBL" id="KAA1189455.1"/>
    </source>
</evidence>
<sequence length="71" mass="7939">MSDNVYKTLEITGSSKNSIEEAVETAIARSAQSVHNMRWFEVSDIRGHIADECIDYWQVTVKLGITLDPPA</sequence>
<proteinExistence type="predicted"/>
<reference evidence="1 2" key="1">
    <citation type="submission" date="2019-09" db="EMBL/GenBank/DDBJ databases">
        <authorList>
            <person name="Chen X.-Y."/>
        </authorList>
    </citation>
    <scope>NUCLEOTIDE SEQUENCE [LARGE SCALE GENOMIC DNA]</scope>
    <source>
        <strain evidence="1 2">NY5</strain>
    </source>
</reference>
<dbReference type="Proteomes" id="UP000323708">
    <property type="component" value="Unassembled WGS sequence"/>
</dbReference>
<dbReference type="Pfam" id="PF07311">
    <property type="entry name" value="Dodecin"/>
    <property type="match status" value="1"/>
</dbReference>
<dbReference type="EMBL" id="VTUX01000007">
    <property type="protein sequence ID" value="KAA1189455.1"/>
    <property type="molecule type" value="Genomic_DNA"/>
</dbReference>
<name>A0A5B0WT24_9GAMM</name>